<dbReference type="PROSITE" id="PS50048">
    <property type="entry name" value="ZN2_CY6_FUNGAL_2"/>
    <property type="match status" value="1"/>
</dbReference>
<dbReference type="EMBL" id="JBFTWV010000167">
    <property type="protein sequence ID" value="KAL2784766.1"/>
    <property type="molecule type" value="Genomic_DNA"/>
</dbReference>
<feature type="domain" description="Zn(2)-C6 fungal-type" evidence="6">
    <location>
        <begin position="10"/>
        <end position="38"/>
    </location>
</feature>
<keyword evidence="2" id="KW-0238">DNA-binding</keyword>
<comment type="caution">
    <text evidence="7">The sequence shown here is derived from an EMBL/GenBank/DDBJ whole genome shotgun (WGS) entry which is preliminary data.</text>
</comment>
<dbReference type="SMART" id="SM00066">
    <property type="entry name" value="GAL4"/>
    <property type="match status" value="1"/>
</dbReference>
<dbReference type="PANTHER" id="PTHR38791">
    <property type="entry name" value="ZN(II)2CYS6 TRANSCRIPTION FACTOR (EUROFUNG)-RELATED-RELATED"/>
    <property type="match status" value="1"/>
</dbReference>
<keyword evidence="3" id="KW-0804">Transcription</keyword>
<feature type="compositionally biased region" description="Polar residues" evidence="5">
    <location>
        <begin position="61"/>
        <end position="72"/>
    </location>
</feature>
<dbReference type="Pfam" id="PF11951">
    <property type="entry name" value="Fungal_trans_2"/>
    <property type="match status" value="1"/>
</dbReference>
<dbReference type="PROSITE" id="PS00463">
    <property type="entry name" value="ZN2_CY6_FUNGAL_1"/>
    <property type="match status" value="1"/>
</dbReference>
<protein>
    <recommendedName>
        <fullName evidence="6">Zn(2)-C6 fungal-type domain-containing protein</fullName>
    </recommendedName>
</protein>
<evidence type="ECO:0000256" key="3">
    <source>
        <dbReference type="ARBA" id="ARBA00023163"/>
    </source>
</evidence>
<dbReference type="InterPro" id="IPR036864">
    <property type="entry name" value="Zn2-C6_fun-type_DNA-bd_sf"/>
</dbReference>
<dbReference type="Proteomes" id="UP001610563">
    <property type="component" value="Unassembled WGS sequence"/>
</dbReference>
<feature type="region of interest" description="Disordered" evidence="5">
    <location>
        <begin position="57"/>
        <end position="135"/>
    </location>
</feature>
<organism evidence="7 8">
    <name type="scientific">Aspergillus keveii</name>
    <dbReference type="NCBI Taxonomy" id="714993"/>
    <lineage>
        <taxon>Eukaryota</taxon>
        <taxon>Fungi</taxon>
        <taxon>Dikarya</taxon>
        <taxon>Ascomycota</taxon>
        <taxon>Pezizomycotina</taxon>
        <taxon>Eurotiomycetes</taxon>
        <taxon>Eurotiomycetidae</taxon>
        <taxon>Eurotiales</taxon>
        <taxon>Aspergillaceae</taxon>
        <taxon>Aspergillus</taxon>
        <taxon>Aspergillus subgen. Nidulantes</taxon>
    </lineage>
</organism>
<dbReference type="CDD" id="cd00067">
    <property type="entry name" value="GAL4"/>
    <property type="match status" value="1"/>
</dbReference>
<evidence type="ECO:0000256" key="2">
    <source>
        <dbReference type="ARBA" id="ARBA00023125"/>
    </source>
</evidence>
<gene>
    <name evidence="7" type="ORF">BJX66DRAFT_329733</name>
</gene>
<feature type="compositionally biased region" description="Basic and acidic residues" evidence="5">
    <location>
        <begin position="90"/>
        <end position="101"/>
    </location>
</feature>
<dbReference type="InterPro" id="IPR053175">
    <property type="entry name" value="DHMBA_Reg_Transcription_Factor"/>
</dbReference>
<dbReference type="InterPro" id="IPR001138">
    <property type="entry name" value="Zn2Cys6_DnaBD"/>
</dbReference>
<keyword evidence="1" id="KW-0805">Transcription regulation</keyword>
<dbReference type="Gene3D" id="4.10.240.10">
    <property type="entry name" value="Zn(2)-C6 fungal-type DNA-binding domain"/>
    <property type="match status" value="1"/>
</dbReference>
<keyword evidence="8" id="KW-1185">Reference proteome</keyword>
<evidence type="ECO:0000256" key="4">
    <source>
        <dbReference type="ARBA" id="ARBA00023242"/>
    </source>
</evidence>
<proteinExistence type="predicted"/>
<accession>A0ABR4FND6</accession>
<dbReference type="PANTHER" id="PTHR38791:SF5">
    <property type="entry name" value="TRANSCRIPTION FACTOR DBAG-RELATED"/>
    <property type="match status" value="1"/>
</dbReference>
<dbReference type="SUPFAM" id="SSF57701">
    <property type="entry name" value="Zn2/Cys6 DNA-binding domain"/>
    <property type="match status" value="1"/>
</dbReference>
<evidence type="ECO:0000256" key="5">
    <source>
        <dbReference type="SAM" id="MobiDB-lite"/>
    </source>
</evidence>
<sequence>MVFCGKPSKGCHSCRTRKILCDQGRPGCSQCHQGGWECPGYRDTLSLMFRDESERVIRKATTGSSSKRSPQTSKRSRAAASRARPSRGRAVKDTGVEDKGKGKGKGKGQPRNSPKDEDSEDDSSSFALTSSTPATTISTISTPETIFIEELVTRQPQSIQPSWQPTQNEAISWFLRHNAWPGALFMIDFNPEVLAQMNMSMSEKARMASIVSCGTALLGRLRRSTELKEVARQEYGHALGLLTRALSNEEESRTNATLSAVLLMALFEVITSRSLDAMEKWTSHVYGASTLLELRGQKELQTPEGLKLFIQLRFQIIISCIQRGLHVPQSVLECNKIAMYLRPQMEAYCDRMTYISGRLANLRADILGGILTDTEEILSRACAMEAELIAWLAMAPPEFPYTVIEHPPSTYWTESSGVRPPLYNDVYHLYHDLWVCHTWNQYRFTRIIICEITLSCLRRLLSSSHVSAPSEIQRQINLLRKTTRELALDICASAPYHFGADSINGEESRRIPDSQIYVGGMLLLLPLSIAATTENREHSLRKWIGNCLSILGHGMGIDQAFAILEKLDTEAGWFEDLEDTDAGVVLLGTHRAKDNQILLGLGHPSSNTAIRLMPPHWTHRVRSSCSGIKVPGGCQGQIATSFLRDVTSLLRDRFGPVAEGKCTKSPQLVFEFRFFS</sequence>
<dbReference type="Pfam" id="PF00172">
    <property type="entry name" value="Zn_clus"/>
    <property type="match status" value="1"/>
</dbReference>
<evidence type="ECO:0000313" key="7">
    <source>
        <dbReference type="EMBL" id="KAL2784766.1"/>
    </source>
</evidence>
<dbReference type="InterPro" id="IPR021858">
    <property type="entry name" value="Fun_TF"/>
</dbReference>
<evidence type="ECO:0000313" key="8">
    <source>
        <dbReference type="Proteomes" id="UP001610563"/>
    </source>
</evidence>
<reference evidence="7 8" key="1">
    <citation type="submission" date="2024-07" db="EMBL/GenBank/DDBJ databases">
        <title>Section-level genome sequencing and comparative genomics of Aspergillus sections Usti and Cavernicolus.</title>
        <authorList>
            <consortium name="Lawrence Berkeley National Laboratory"/>
            <person name="Nybo J.L."/>
            <person name="Vesth T.C."/>
            <person name="Theobald S."/>
            <person name="Frisvad J.C."/>
            <person name="Larsen T.O."/>
            <person name="Kjaerboelling I."/>
            <person name="Rothschild-Mancinelli K."/>
            <person name="Lyhne E.K."/>
            <person name="Kogle M.E."/>
            <person name="Barry K."/>
            <person name="Clum A."/>
            <person name="Na H."/>
            <person name="Ledsgaard L."/>
            <person name="Lin J."/>
            <person name="Lipzen A."/>
            <person name="Kuo A."/>
            <person name="Riley R."/>
            <person name="Mondo S."/>
            <person name="Labutti K."/>
            <person name="Haridas S."/>
            <person name="Pangalinan J."/>
            <person name="Salamov A.A."/>
            <person name="Simmons B.A."/>
            <person name="Magnuson J.K."/>
            <person name="Chen J."/>
            <person name="Drula E."/>
            <person name="Henrissat B."/>
            <person name="Wiebenga A."/>
            <person name="Lubbers R.J."/>
            <person name="Gomes A.C."/>
            <person name="Makela M.R."/>
            <person name="Stajich J."/>
            <person name="Grigoriev I.V."/>
            <person name="Mortensen U.H."/>
            <person name="De Vries R.P."/>
            <person name="Baker S.E."/>
            <person name="Andersen M.R."/>
        </authorList>
    </citation>
    <scope>NUCLEOTIDE SEQUENCE [LARGE SCALE GENOMIC DNA]</scope>
    <source>
        <strain evidence="7 8">CBS 209.92</strain>
    </source>
</reference>
<keyword evidence="4" id="KW-0539">Nucleus</keyword>
<evidence type="ECO:0000259" key="6">
    <source>
        <dbReference type="PROSITE" id="PS50048"/>
    </source>
</evidence>
<name>A0ABR4FND6_9EURO</name>
<evidence type="ECO:0000256" key="1">
    <source>
        <dbReference type="ARBA" id="ARBA00023015"/>
    </source>
</evidence>